<dbReference type="Pfam" id="PF00076">
    <property type="entry name" value="RRM_1"/>
    <property type="match status" value="1"/>
</dbReference>
<dbReference type="InterPro" id="IPR012677">
    <property type="entry name" value="Nucleotide-bd_a/b_plait_sf"/>
</dbReference>
<dbReference type="GO" id="GO:0071011">
    <property type="term" value="C:precatalytic spliceosome"/>
    <property type="evidence" value="ECO:0007669"/>
    <property type="project" value="TreeGrafter"/>
</dbReference>
<dbReference type="PANTHER" id="PTHR45880:SF1">
    <property type="entry name" value="RNA-BINDING MOTIF PROTEIN, X-LINKED 2"/>
    <property type="match status" value="1"/>
</dbReference>
<name>A0A1G4I5T1_TRYEQ</name>
<reference evidence="4" key="1">
    <citation type="submission" date="2016-09" db="EMBL/GenBank/DDBJ databases">
        <authorList>
            <person name="Hebert L."/>
            <person name="Moumen B."/>
        </authorList>
    </citation>
    <scope>NUCLEOTIDE SEQUENCE [LARGE SCALE GENOMIC DNA]</scope>
    <source>
        <strain evidence="4">OVI</strain>
    </source>
</reference>
<feature type="domain" description="RRM" evidence="3">
    <location>
        <begin position="43"/>
        <end position="131"/>
    </location>
</feature>
<dbReference type="Proteomes" id="UP000195570">
    <property type="component" value="Unassembled WGS sequence"/>
</dbReference>
<dbReference type="InterPro" id="IPR051847">
    <property type="entry name" value="RNA_proc/Spliceosome_comp"/>
</dbReference>
<dbReference type="GO" id="GO:0003723">
    <property type="term" value="F:RNA binding"/>
    <property type="evidence" value="ECO:0007669"/>
    <property type="project" value="UniProtKB-UniRule"/>
</dbReference>
<dbReference type="EMBL" id="CZPT02000704">
    <property type="protein sequence ID" value="SCU67232.1"/>
    <property type="molecule type" value="Genomic_DNA"/>
</dbReference>
<dbReference type="GeneID" id="92380794"/>
<dbReference type="SUPFAM" id="SSF54928">
    <property type="entry name" value="RNA-binding domain, RBD"/>
    <property type="match status" value="1"/>
</dbReference>
<comment type="caution">
    <text evidence="4">The sequence shown here is derived from an EMBL/GenBank/DDBJ whole genome shotgun (WGS) entry which is preliminary data.</text>
</comment>
<keyword evidence="5" id="KW-1185">Reference proteome</keyword>
<organism evidence="4 5">
    <name type="scientific">Trypanosoma equiperdum</name>
    <dbReference type="NCBI Taxonomy" id="5694"/>
    <lineage>
        <taxon>Eukaryota</taxon>
        <taxon>Discoba</taxon>
        <taxon>Euglenozoa</taxon>
        <taxon>Kinetoplastea</taxon>
        <taxon>Metakinetoplastina</taxon>
        <taxon>Trypanosomatida</taxon>
        <taxon>Trypanosomatidae</taxon>
        <taxon>Trypanosoma</taxon>
    </lineage>
</organism>
<accession>A0A1G4I5T1</accession>
<dbReference type="SMART" id="SM00360">
    <property type="entry name" value="RRM"/>
    <property type="match status" value="1"/>
</dbReference>
<evidence type="ECO:0000256" key="2">
    <source>
        <dbReference type="PROSITE-ProRule" id="PRU00176"/>
    </source>
</evidence>
<dbReference type="AlphaFoldDB" id="A0A1G4I5T1"/>
<evidence type="ECO:0000259" key="3">
    <source>
        <dbReference type="PROSITE" id="PS50102"/>
    </source>
</evidence>
<evidence type="ECO:0000313" key="5">
    <source>
        <dbReference type="Proteomes" id="UP000195570"/>
    </source>
</evidence>
<dbReference type="FunFam" id="3.30.70.330:FF:001088">
    <property type="entry name" value="RNA-binding protein, putative"/>
    <property type="match status" value="1"/>
</dbReference>
<proteinExistence type="predicted"/>
<dbReference type="Gene3D" id="3.30.70.330">
    <property type="match status" value="1"/>
</dbReference>
<dbReference type="GO" id="GO:0000398">
    <property type="term" value="P:mRNA splicing, via spliceosome"/>
    <property type="evidence" value="ECO:0007669"/>
    <property type="project" value="TreeGrafter"/>
</dbReference>
<protein>
    <submittedName>
        <fullName evidence="4">RNA-binding protein, putative</fullName>
    </submittedName>
</protein>
<dbReference type="PANTHER" id="PTHR45880">
    <property type="entry name" value="RNA-BINDING MOTIF PROTEIN, X-LINKED 2"/>
    <property type="match status" value="1"/>
</dbReference>
<dbReference type="GO" id="GO:0005686">
    <property type="term" value="C:U2 snRNP"/>
    <property type="evidence" value="ECO:0007669"/>
    <property type="project" value="TreeGrafter"/>
</dbReference>
<dbReference type="InterPro" id="IPR035979">
    <property type="entry name" value="RBD_domain_sf"/>
</dbReference>
<gene>
    <name evidence="4" type="ORF">TEOVI_000686000</name>
</gene>
<sequence>MQRYKEGRSGAYTETYHKLLGKSPWIVIRNIEHPGGPNKRNREKVAAGGNDLNANDDECCSTSLSEGDIATVFSQFGEVIDVRLVRHQRTGRFLGTAFVKFEDYRSAILAADEMNSNHEKGKEVSLTTTGRAPSQRGIEVARCEEVEVCALPSGAESYAEWLSRVVLEAR</sequence>
<dbReference type="VEuPathDB" id="TriTrypDB:TEOVI_000686000"/>
<keyword evidence="1 2" id="KW-0694">RNA-binding</keyword>
<evidence type="ECO:0000256" key="1">
    <source>
        <dbReference type="ARBA" id="ARBA00022884"/>
    </source>
</evidence>
<dbReference type="PROSITE" id="PS50102">
    <property type="entry name" value="RRM"/>
    <property type="match status" value="1"/>
</dbReference>
<evidence type="ECO:0000313" key="4">
    <source>
        <dbReference type="EMBL" id="SCU67232.1"/>
    </source>
</evidence>
<dbReference type="InterPro" id="IPR000504">
    <property type="entry name" value="RRM_dom"/>
</dbReference>
<dbReference type="RefSeq" id="XP_067078576.1">
    <property type="nucleotide sequence ID" value="XM_067222475.1"/>
</dbReference>
<dbReference type="GO" id="GO:0071013">
    <property type="term" value="C:catalytic step 2 spliceosome"/>
    <property type="evidence" value="ECO:0007669"/>
    <property type="project" value="TreeGrafter"/>
</dbReference>